<accession>A0A8S1T4Z9</accession>
<keyword evidence="1" id="KW-0472">Membrane</keyword>
<gene>
    <name evidence="2" type="ORF">PPENT_87.1.T0160001</name>
</gene>
<keyword evidence="1" id="KW-1133">Transmembrane helix</keyword>
<feature type="transmembrane region" description="Helical" evidence="1">
    <location>
        <begin position="23"/>
        <end position="42"/>
    </location>
</feature>
<protein>
    <submittedName>
        <fullName evidence="2">Uncharacterized protein</fullName>
    </submittedName>
</protein>
<dbReference type="AlphaFoldDB" id="A0A8S1T4Z9"/>
<dbReference type="EMBL" id="CAJJDO010000016">
    <property type="protein sequence ID" value="CAD8146686.1"/>
    <property type="molecule type" value="Genomic_DNA"/>
</dbReference>
<organism evidence="2 3">
    <name type="scientific">Paramecium pentaurelia</name>
    <dbReference type="NCBI Taxonomy" id="43138"/>
    <lineage>
        <taxon>Eukaryota</taxon>
        <taxon>Sar</taxon>
        <taxon>Alveolata</taxon>
        <taxon>Ciliophora</taxon>
        <taxon>Intramacronucleata</taxon>
        <taxon>Oligohymenophorea</taxon>
        <taxon>Peniculida</taxon>
        <taxon>Parameciidae</taxon>
        <taxon>Paramecium</taxon>
    </lineage>
</organism>
<sequence length="64" mass="7881">MGKKFHPLTKNIKIFLLNLKHHFFRTILNQSLIIHILLYLHLQYWKHKVLLSYKENLQTIKEKI</sequence>
<evidence type="ECO:0000256" key="1">
    <source>
        <dbReference type="SAM" id="Phobius"/>
    </source>
</evidence>
<evidence type="ECO:0000313" key="2">
    <source>
        <dbReference type="EMBL" id="CAD8146686.1"/>
    </source>
</evidence>
<name>A0A8S1T4Z9_9CILI</name>
<reference evidence="2" key="1">
    <citation type="submission" date="2021-01" db="EMBL/GenBank/DDBJ databases">
        <authorList>
            <consortium name="Genoscope - CEA"/>
            <person name="William W."/>
        </authorList>
    </citation>
    <scope>NUCLEOTIDE SEQUENCE</scope>
</reference>
<keyword evidence="1" id="KW-0812">Transmembrane</keyword>
<proteinExistence type="predicted"/>
<keyword evidence="3" id="KW-1185">Reference proteome</keyword>
<evidence type="ECO:0000313" key="3">
    <source>
        <dbReference type="Proteomes" id="UP000689195"/>
    </source>
</evidence>
<dbReference type="Proteomes" id="UP000689195">
    <property type="component" value="Unassembled WGS sequence"/>
</dbReference>
<comment type="caution">
    <text evidence="2">The sequence shown here is derived from an EMBL/GenBank/DDBJ whole genome shotgun (WGS) entry which is preliminary data.</text>
</comment>